<proteinExistence type="predicted"/>
<dbReference type="Gene3D" id="3.10.20.320">
    <property type="entry name" value="Putative peptidoglycan bound protein (lpxtg motif)"/>
    <property type="match status" value="1"/>
</dbReference>
<comment type="caution">
    <text evidence="5">The sequence shown here is derived from an EMBL/GenBank/DDBJ whole genome shotgun (WGS) entry which is preliminary data.</text>
</comment>
<feature type="transmembrane region" description="Helical" evidence="2">
    <location>
        <begin position="338"/>
        <end position="357"/>
    </location>
</feature>
<reference evidence="5 6" key="1">
    <citation type="submission" date="2024-01" db="EMBL/GenBank/DDBJ databases">
        <title>novel species in genus Adlercreutzia.</title>
        <authorList>
            <person name="Liu X."/>
        </authorList>
    </citation>
    <scope>NUCLEOTIDE SEQUENCE [LARGE SCALE GENOMIC DNA]</scope>
    <source>
        <strain evidence="5 6">R7</strain>
    </source>
</reference>
<keyword evidence="2" id="KW-0812">Transmembrane</keyword>
<name>A0ABU6IFE0_9ACTN</name>
<evidence type="ECO:0000256" key="1">
    <source>
        <dbReference type="ARBA" id="ARBA00022737"/>
    </source>
</evidence>
<keyword evidence="2" id="KW-0472">Membrane</keyword>
<accession>A0ABU6IFE0</accession>
<dbReference type="Pfam" id="PF06458">
    <property type="entry name" value="MucBP"/>
    <property type="match status" value="1"/>
</dbReference>
<feature type="signal peptide" evidence="3">
    <location>
        <begin position="1"/>
        <end position="31"/>
    </location>
</feature>
<dbReference type="RefSeq" id="WP_338208775.1">
    <property type="nucleotide sequence ID" value="NZ_JAYMFF010000002.1"/>
</dbReference>
<keyword evidence="1" id="KW-0677">Repeat</keyword>
<gene>
    <name evidence="5" type="ORF">VIN30_01705</name>
</gene>
<evidence type="ECO:0000259" key="4">
    <source>
        <dbReference type="Pfam" id="PF06458"/>
    </source>
</evidence>
<keyword evidence="6" id="KW-1185">Reference proteome</keyword>
<keyword evidence="2" id="KW-1133">Transmembrane helix</keyword>
<organism evidence="5 6">
    <name type="scientific">Adlercreutzia wanghongyangiae</name>
    <dbReference type="NCBI Taxonomy" id="3111451"/>
    <lineage>
        <taxon>Bacteria</taxon>
        <taxon>Bacillati</taxon>
        <taxon>Actinomycetota</taxon>
        <taxon>Coriobacteriia</taxon>
        <taxon>Eggerthellales</taxon>
        <taxon>Eggerthellaceae</taxon>
        <taxon>Adlercreutzia</taxon>
    </lineage>
</organism>
<evidence type="ECO:0000313" key="5">
    <source>
        <dbReference type="EMBL" id="MEC4175163.1"/>
    </source>
</evidence>
<dbReference type="Proteomes" id="UP001349994">
    <property type="component" value="Unassembled WGS sequence"/>
</dbReference>
<sequence>MKFTDKLTRKALVIVCTTAMVASLGAAPAFADPAADKSTSPTPQAQPFNGTTYRVAVYAGNQGTVNGSDKVVFDGANAVQPGSTFDFSQVKVEVPADSKYYAKGIRLAALDNVQSDNIHGDVAVETTYYATVNDKGDMVATNPATITEDTDFVVAYGILANRVAYTVNYVDADGNQLQEPQTFFGDIGDRPATAPVYIENYLPQATLVVLTLSADETRNVVTFRYTRLAEGTTTVQQPSGRVDVTTSDGSTAQGAYFTTVTPEQVAAAAAGAGAGTGTGDPANPIEQTPLTTDAGTEVLSDDGTPLAVPEVQTINDDENALSAGQQPGDGAPAANTAWIPWAVAAAVIAALMAFVLVRAHRKNQEEEAPAEA</sequence>
<dbReference type="EMBL" id="JAYMFF010000002">
    <property type="protein sequence ID" value="MEC4175163.1"/>
    <property type="molecule type" value="Genomic_DNA"/>
</dbReference>
<evidence type="ECO:0000256" key="3">
    <source>
        <dbReference type="SAM" id="SignalP"/>
    </source>
</evidence>
<feature type="domain" description="MucBP" evidence="4">
    <location>
        <begin position="166"/>
        <end position="226"/>
    </location>
</feature>
<evidence type="ECO:0000313" key="6">
    <source>
        <dbReference type="Proteomes" id="UP001349994"/>
    </source>
</evidence>
<dbReference type="InterPro" id="IPR009459">
    <property type="entry name" value="MucBP_dom"/>
</dbReference>
<feature type="chain" id="PRO_5045649064" evidence="3">
    <location>
        <begin position="32"/>
        <end position="372"/>
    </location>
</feature>
<evidence type="ECO:0000256" key="2">
    <source>
        <dbReference type="SAM" id="Phobius"/>
    </source>
</evidence>
<protein>
    <submittedName>
        <fullName evidence="5">MucBP domain-containing protein</fullName>
    </submittedName>
</protein>
<keyword evidence="3" id="KW-0732">Signal</keyword>